<keyword evidence="7" id="KW-0539">Nucleus</keyword>
<evidence type="ECO:0000259" key="11">
    <source>
        <dbReference type="Pfam" id="PF10444"/>
    </source>
</evidence>
<dbReference type="GO" id="GO:0000775">
    <property type="term" value="C:chromosome, centromeric region"/>
    <property type="evidence" value="ECO:0007669"/>
    <property type="project" value="UniProtKB-SubCell"/>
</dbReference>
<feature type="compositionally biased region" description="Low complexity" evidence="10">
    <location>
        <begin position="195"/>
        <end position="215"/>
    </location>
</feature>
<name>A0A3N4JZA1_9PEZI</name>
<feature type="compositionally biased region" description="Polar residues" evidence="10">
    <location>
        <begin position="216"/>
        <end position="229"/>
    </location>
</feature>
<dbReference type="GO" id="GO:0005634">
    <property type="term" value="C:nucleus"/>
    <property type="evidence" value="ECO:0007669"/>
    <property type="project" value="UniProtKB-SubCell"/>
</dbReference>
<evidence type="ECO:0000256" key="7">
    <source>
        <dbReference type="ARBA" id="ARBA00023242"/>
    </source>
</evidence>
<keyword evidence="4" id="KW-0158">Chromosome</keyword>
<evidence type="ECO:0000256" key="10">
    <source>
        <dbReference type="SAM" id="MobiDB-lite"/>
    </source>
</evidence>
<organism evidence="12 13">
    <name type="scientific">Choiromyces venosus 120613-1</name>
    <dbReference type="NCBI Taxonomy" id="1336337"/>
    <lineage>
        <taxon>Eukaryota</taxon>
        <taxon>Fungi</taxon>
        <taxon>Dikarya</taxon>
        <taxon>Ascomycota</taxon>
        <taxon>Pezizomycotina</taxon>
        <taxon>Pezizomycetes</taxon>
        <taxon>Pezizales</taxon>
        <taxon>Tuberaceae</taxon>
        <taxon>Choiromyces</taxon>
    </lineage>
</organism>
<keyword evidence="8" id="KW-0131">Cell cycle</keyword>
<evidence type="ECO:0000256" key="5">
    <source>
        <dbReference type="ARBA" id="ARBA00022618"/>
    </source>
</evidence>
<dbReference type="Proteomes" id="UP000276215">
    <property type="component" value="Unassembled WGS sequence"/>
</dbReference>
<dbReference type="InterPro" id="IPR018867">
    <property type="entry name" value="Cell_div_borealin"/>
</dbReference>
<feature type="region of interest" description="Disordered" evidence="10">
    <location>
        <begin position="110"/>
        <end position="306"/>
    </location>
</feature>
<proteinExistence type="inferred from homology"/>
<feature type="compositionally biased region" description="Low complexity" evidence="10">
    <location>
        <begin position="149"/>
        <end position="177"/>
    </location>
</feature>
<dbReference type="PANTHER" id="PTHR16040:SF7">
    <property type="entry name" value="AUSTRALIN, ISOFORM A-RELATED"/>
    <property type="match status" value="1"/>
</dbReference>
<evidence type="ECO:0000256" key="4">
    <source>
        <dbReference type="ARBA" id="ARBA00022454"/>
    </source>
</evidence>
<evidence type="ECO:0000256" key="9">
    <source>
        <dbReference type="ARBA" id="ARBA00023328"/>
    </source>
</evidence>
<reference evidence="12 13" key="1">
    <citation type="journal article" date="2018" name="Nat. Ecol. Evol.">
        <title>Pezizomycetes genomes reveal the molecular basis of ectomycorrhizal truffle lifestyle.</title>
        <authorList>
            <person name="Murat C."/>
            <person name="Payen T."/>
            <person name="Noel B."/>
            <person name="Kuo A."/>
            <person name="Morin E."/>
            <person name="Chen J."/>
            <person name="Kohler A."/>
            <person name="Krizsan K."/>
            <person name="Balestrini R."/>
            <person name="Da Silva C."/>
            <person name="Montanini B."/>
            <person name="Hainaut M."/>
            <person name="Levati E."/>
            <person name="Barry K.W."/>
            <person name="Belfiori B."/>
            <person name="Cichocki N."/>
            <person name="Clum A."/>
            <person name="Dockter R.B."/>
            <person name="Fauchery L."/>
            <person name="Guy J."/>
            <person name="Iotti M."/>
            <person name="Le Tacon F."/>
            <person name="Lindquist E.A."/>
            <person name="Lipzen A."/>
            <person name="Malagnac F."/>
            <person name="Mello A."/>
            <person name="Molinier V."/>
            <person name="Miyauchi S."/>
            <person name="Poulain J."/>
            <person name="Riccioni C."/>
            <person name="Rubini A."/>
            <person name="Sitrit Y."/>
            <person name="Splivallo R."/>
            <person name="Traeger S."/>
            <person name="Wang M."/>
            <person name="Zifcakova L."/>
            <person name="Wipf D."/>
            <person name="Zambonelli A."/>
            <person name="Paolocci F."/>
            <person name="Nowrousian M."/>
            <person name="Ottonello S."/>
            <person name="Baldrian P."/>
            <person name="Spatafora J.W."/>
            <person name="Henrissat B."/>
            <person name="Nagy L.G."/>
            <person name="Aury J.M."/>
            <person name="Wincker P."/>
            <person name="Grigoriev I.V."/>
            <person name="Bonfante P."/>
            <person name="Martin F.M."/>
        </authorList>
    </citation>
    <scope>NUCLEOTIDE SEQUENCE [LARGE SCALE GENOMIC DNA]</scope>
    <source>
        <strain evidence="12 13">120613-1</strain>
    </source>
</reference>
<feature type="domain" description="Borealin N-terminal" evidence="11">
    <location>
        <begin position="20"/>
        <end position="76"/>
    </location>
</feature>
<comment type="similarity">
    <text evidence="3">Belongs to the borealin family.</text>
</comment>
<dbReference type="STRING" id="1336337.A0A3N4JZA1"/>
<feature type="compositionally biased region" description="Low complexity" evidence="10">
    <location>
        <begin position="232"/>
        <end position="256"/>
    </location>
</feature>
<keyword evidence="6" id="KW-0498">Mitosis</keyword>
<keyword evidence="9" id="KW-0137">Centromere</keyword>
<dbReference type="OrthoDB" id="2392550at2759"/>
<dbReference type="GO" id="GO:0032133">
    <property type="term" value="C:chromosome passenger complex"/>
    <property type="evidence" value="ECO:0007669"/>
    <property type="project" value="TreeGrafter"/>
</dbReference>
<dbReference type="GO" id="GO:0051233">
    <property type="term" value="C:spindle midzone"/>
    <property type="evidence" value="ECO:0007669"/>
    <property type="project" value="TreeGrafter"/>
</dbReference>
<dbReference type="InterPro" id="IPR018851">
    <property type="entry name" value="Borealin_N"/>
</dbReference>
<evidence type="ECO:0000256" key="3">
    <source>
        <dbReference type="ARBA" id="ARBA00009914"/>
    </source>
</evidence>
<evidence type="ECO:0000256" key="2">
    <source>
        <dbReference type="ARBA" id="ARBA00004584"/>
    </source>
</evidence>
<dbReference type="GO" id="GO:0000070">
    <property type="term" value="P:mitotic sister chromatid segregation"/>
    <property type="evidence" value="ECO:0007669"/>
    <property type="project" value="TreeGrafter"/>
</dbReference>
<dbReference type="AlphaFoldDB" id="A0A3N4JZA1"/>
<evidence type="ECO:0000256" key="6">
    <source>
        <dbReference type="ARBA" id="ARBA00022776"/>
    </source>
</evidence>
<evidence type="ECO:0000313" key="13">
    <source>
        <dbReference type="Proteomes" id="UP000276215"/>
    </source>
</evidence>
<evidence type="ECO:0000256" key="1">
    <source>
        <dbReference type="ARBA" id="ARBA00004123"/>
    </source>
</evidence>
<protein>
    <recommendedName>
        <fullName evidence="11">Borealin N-terminal domain-containing protein</fullName>
    </recommendedName>
</protein>
<comment type="subcellular location">
    <subcellularLocation>
        <location evidence="2">Chromosome</location>
        <location evidence="2">Centromere</location>
    </subcellularLocation>
    <subcellularLocation>
        <location evidence="1">Nucleus</location>
    </subcellularLocation>
</comment>
<dbReference type="GO" id="GO:0051301">
    <property type="term" value="P:cell division"/>
    <property type="evidence" value="ECO:0007669"/>
    <property type="project" value="UniProtKB-KW"/>
</dbReference>
<accession>A0A3N4JZA1</accession>
<evidence type="ECO:0000256" key="8">
    <source>
        <dbReference type="ARBA" id="ARBA00023306"/>
    </source>
</evidence>
<dbReference type="Pfam" id="PF10444">
    <property type="entry name" value="Nbl1_Borealin_N"/>
    <property type="match status" value="1"/>
</dbReference>
<keyword evidence="13" id="KW-1185">Reference proteome</keyword>
<dbReference type="EMBL" id="ML120368">
    <property type="protein sequence ID" value="RPB02399.1"/>
    <property type="molecule type" value="Genomic_DNA"/>
</dbReference>
<evidence type="ECO:0000313" key="12">
    <source>
        <dbReference type="EMBL" id="RPB02399.1"/>
    </source>
</evidence>
<gene>
    <name evidence="12" type="ORF">L873DRAFT_1673622</name>
</gene>
<keyword evidence="5" id="KW-0132">Cell division</keyword>
<sequence>MTPMKSPLRQVRPAGITKNQKATIIENLNLEITERARKLRAQYTMQARSLKQRIEMRINRVPKKLWGMKMGDLLAQHSNKNKEPKAILPKLGPGGVKGFVEDVKRLSNEGNSQLAAQSERLVVPKKRAAKKTAGASAREKMPPPPLPAHPSSGLSLSPGKPSLPPSSSSPVRSSSPARPLPAKKTVGRTARKVPSSGSIASASTRPSSRATTRSSLETIATSAGGSSQEILGAKGTKSSQAKGKAAATTTNTANTGLKRGGVKGNPSSGSLKENKVAGVKEKPSSSKTTKKEAAATTGGRILRSRK</sequence>
<dbReference type="PANTHER" id="PTHR16040">
    <property type="entry name" value="AUSTRALIN, ISOFORM A-RELATED"/>
    <property type="match status" value="1"/>
</dbReference>
<feature type="compositionally biased region" description="Basic and acidic residues" evidence="10">
    <location>
        <begin position="272"/>
        <end position="293"/>
    </location>
</feature>